<name>A0A8J3EJG0_9BACI</name>
<organism evidence="1 2">
    <name type="scientific">Compostibacillus humi</name>
    <dbReference type="NCBI Taxonomy" id="1245525"/>
    <lineage>
        <taxon>Bacteria</taxon>
        <taxon>Bacillati</taxon>
        <taxon>Bacillota</taxon>
        <taxon>Bacilli</taxon>
        <taxon>Bacillales</taxon>
        <taxon>Bacillaceae</taxon>
        <taxon>Compostibacillus</taxon>
    </lineage>
</organism>
<dbReference type="InterPro" id="IPR010461">
    <property type="entry name" value="ComK"/>
</dbReference>
<evidence type="ECO:0008006" key="3">
    <source>
        <dbReference type="Google" id="ProtNLM"/>
    </source>
</evidence>
<evidence type="ECO:0000313" key="1">
    <source>
        <dbReference type="EMBL" id="GGH70932.1"/>
    </source>
</evidence>
<proteinExistence type="predicted"/>
<dbReference type="Proteomes" id="UP000602050">
    <property type="component" value="Unassembled WGS sequence"/>
</dbReference>
<reference evidence="1" key="2">
    <citation type="submission" date="2020-09" db="EMBL/GenBank/DDBJ databases">
        <authorList>
            <person name="Sun Q."/>
            <person name="Zhou Y."/>
        </authorList>
    </citation>
    <scope>NUCLEOTIDE SEQUENCE</scope>
    <source>
        <strain evidence="1">CGMCC 1.12360</strain>
    </source>
</reference>
<evidence type="ECO:0000313" key="2">
    <source>
        <dbReference type="Proteomes" id="UP000602050"/>
    </source>
</evidence>
<reference evidence="1" key="1">
    <citation type="journal article" date="2014" name="Int. J. Syst. Evol. Microbiol.">
        <title>Complete genome sequence of Corynebacterium casei LMG S-19264T (=DSM 44701T), isolated from a smear-ripened cheese.</title>
        <authorList>
            <consortium name="US DOE Joint Genome Institute (JGI-PGF)"/>
            <person name="Walter F."/>
            <person name="Albersmeier A."/>
            <person name="Kalinowski J."/>
            <person name="Ruckert C."/>
        </authorList>
    </citation>
    <scope>NUCLEOTIDE SEQUENCE</scope>
    <source>
        <strain evidence="1">CGMCC 1.12360</strain>
    </source>
</reference>
<comment type="caution">
    <text evidence="1">The sequence shown here is derived from an EMBL/GenBank/DDBJ whole genome shotgun (WGS) entry which is preliminary data.</text>
</comment>
<dbReference type="RefSeq" id="WP_188390930.1">
    <property type="nucleotide sequence ID" value="NZ_BMEV01000008.1"/>
</dbReference>
<sequence length="157" mass="18420">MHTVYRITKKTKLLTHADSNYYRSYIVEEEGEHYSVHRPEEIIGRNCLSYKASLEGRLDVVKGILKSSTKLPVPIFPEYGIFLMPTASIRNPSCVWIAYHQVHHYETYKKGTYIHFYDGTGYFVNITEAAFDKQYKRTSQVIVHLNREKLFGYAESW</sequence>
<dbReference type="EMBL" id="BMEV01000008">
    <property type="protein sequence ID" value="GGH70932.1"/>
    <property type="molecule type" value="Genomic_DNA"/>
</dbReference>
<keyword evidence="2" id="KW-1185">Reference proteome</keyword>
<dbReference type="Pfam" id="PF06338">
    <property type="entry name" value="ComK"/>
    <property type="match status" value="1"/>
</dbReference>
<accession>A0A8J3EJG0</accession>
<dbReference type="GO" id="GO:0030420">
    <property type="term" value="P:establishment of competence for transformation"/>
    <property type="evidence" value="ECO:0007669"/>
    <property type="project" value="InterPro"/>
</dbReference>
<protein>
    <recommendedName>
        <fullName evidence="3">Competence protein</fullName>
    </recommendedName>
</protein>
<dbReference type="AlphaFoldDB" id="A0A8J3EJG0"/>
<gene>
    <name evidence="1" type="ORF">GCM10010978_06360</name>
</gene>